<gene>
    <name evidence="1" type="ORF">CEG14_22220</name>
</gene>
<proteinExistence type="predicted"/>
<dbReference type="Proteomes" id="UP000217005">
    <property type="component" value="Unassembled WGS sequence"/>
</dbReference>
<dbReference type="AlphaFoldDB" id="A0A261RVQ2"/>
<protein>
    <submittedName>
        <fullName evidence="1">Uncharacterized protein</fullName>
    </submittedName>
</protein>
<reference evidence="1 2" key="1">
    <citation type="submission" date="2017-05" db="EMBL/GenBank/DDBJ databases">
        <title>Complete and WGS of Bordetella genogroups.</title>
        <authorList>
            <person name="Spilker T."/>
            <person name="LiPuma J."/>
        </authorList>
    </citation>
    <scope>NUCLEOTIDE SEQUENCE [LARGE SCALE GENOMIC DNA]</scope>
    <source>
        <strain evidence="1 2">AU17610</strain>
    </source>
</reference>
<evidence type="ECO:0000313" key="2">
    <source>
        <dbReference type="Proteomes" id="UP000217005"/>
    </source>
</evidence>
<evidence type="ECO:0000313" key="1">
    <source>
        <dbReference type="EMBL" id="OZI28670.1"/>
    </source>
</evidence>
<name>A0A261RVQ2_9BORD</name>
<dbReference type="RefSeq" id="WP_094828596.1">
    <property type="nucleotide sequence ID" value="NZ_NEVL01000006.1"/>
</dbReference>
<organism evidence="1 2">
    <name type="scientific">Bordetella genomosp. 1</name>
    <dbReference type="NCBI Taxonomy" id="1395607"/>
    <lineage>
        <taxon>Bacteria</taxon>
        <taxon>Pseudomonadati</taxon>
        <taxon>Pseudomonadota</taxon>
        <taxon>Betaproteobacteria</taxon>
        <taxon>Burkholderiales</taxon>
        <taxon>Alcaligenaceae</taxon>
        <taxon>Bordetella</taxon>
    </lineage>
</organism>
<sequence length="138" mass="14687">MPKPADQAQLNASNADLWARLTDSLSHYDGEAAADSFMEAEGLIDTYLEAVAAQSTNLPDRQALALACAHLLVTMRTMTEDDLATLVRLNATSLGVSLYALAPTVAEMKQRALAGLQVMAQPHAGPARTPSVDFDSPF</sequence>
<dbReference type="EMBL" id="NEVL01000006">
    <property type="protein sequence ID" value="OZI28670.1"/>
    <property type="molecule type" value="Genomic_DNA"/>
</dbReference>
<comment type="caution">
    <text evidence="1">The sequence shown here is derived from an EMBL/GenBank/DDBJ whole genome shotgun (WGS) entry which is preliminary data.</text>
</comment>
<accession>A0A261RVQ2</accession>